<dbReference type="RefSeq" id="WP_213171705.1">
    <property type="nucleotide sequence ID" value="NZ_CP070496.1"/>
</dbReference>
<dbReference type="AlphaFoldDB" id="A0A895XQ75"/>
<evidence type="ECO:0000256" key="4">
    <source>
        <dbReference type="ARBA" id="ARBA00022741"/>
    </source>
</evidence>
<dbReference type="InterPro" id="IPR000719">
    <property type="entry name" value="Prot_kinase_dom"/>
</dbReference>
<dbReference type="GO" id="GO:0004674">
    <property type="term" value="F:protein serine/threonine kinase activity"/>
    <property type="evidence" value="ECO:0007669"/>
    <property type="project" value="UniProtKB-KW"/>
</dbReference>
<dbReference type="PANTHER" id="PTHR43289:SF6">
    <property type="entry name" value="SERINE_THREONINE-PROTEIN KINASE NEKL-3"/>
    <property type="match status" value="1"/>
</dbReference>
<dbReference type="Proteomes" id="UP000662939">
    <property type="component" value="Chromosome"/>
</dbReference>
<evidence type="ECO:0000256" key="3">
    <source>
        <dbReference type="ARBA" id="ARBA00022679"/>
    </source>
</evidence>
<dbReference type="Gene3D" id="1.10.510.10">
    <property type="entry name" value="Transferase(Phosphotransferase) domain 1"/>
    <property type="match status" value="1"/>
</dbReference>
<evidence type="ECO:0000313" key="8">
    <source>
        <dbReference type="EMBL" id="QSB05693.1"/>
    </source>
</evidence>
<accession>A0A895XQ75</accession>
<dbReference type="PANTHER" id="PTHR43289">
    <property type="entry name" value="MITOGEN-ACTIVATED PROTEIN KINASE KINASE KINASE 20-RELATED"/>
    <property type="match status" value="1"/>
</dbReference>
<keyword evidence="3" id="KW-0808">Transferase</keyword>
<organism evidence="8 9">
    <name type="scientific">Natronoglycomyces albus</name>
    <dbReference type="NCBI Taxonomy" id="2811108"/>
    <lineage>
        <taxon>Bacteria</taxon>
        <taxon>Bacillati</taxon>
        <taxon>Actinomycetota</taxon>
        <taxon>Actinomycetes</taxon>
        <taxon>Glycomycetales</taxon>
        <taxon>Glycomycetaceae</taxon>
        <taxon>Natronoglycomyces</taxon>
    </lineage>
</organism>
<reference evidence="8" key="1">
    <citation type="submission" date="2021-02" db="EMBL/GenBank/DDBJ databases">
        <title>Natronoglycomyces albus gen. nov., sp. nov, a haloalkaliphilic actinobacterium from a soda solonchak soil.</title>
        <authorList>
            <person name="Sorokin D.Y."/>
            <person name="Khijniak T.V."/>
            <person name="Zakharycheva A.P."/>
            <person name="Boueva O.V."/>
            <person name="Ariskina E.V."/>
            <person name="Hahnke R.L."/>
            <person name="Bunk B."/>
            <person name="Sproer C."/>
            <person name="Schumann P."/>
            <person name="Evtushenko L.I."/>
            <person name="Kublanov I.V."/>
        </authorList>
    </citation>
    <scope>NUCLEOTIDE SEQUENCE</scope>
    <source>
        <strain evidence="8">DSM 106290</strain>
    </source>
</reference>
<protein>
    <recommendedName>
        <fullName evidence="1">non-specific serine/threonine protein kinase</fullName>
        <ecNumber evidence="1">2.7.11.1</ecNumber>
    </recommendedName>
</protein>
<dbReference type="SUPFAM" id="SSF56112">
    <property type="entry name" value="Protein kinase-like (PK-like)"/>
    <property type="match status" value="1"/>
</dbReference>
<dbReference type="InterPro" id="IPR008271">
    <property type="entry name" value="Ser/Thr_kinase_AS"/>
</dbReference>
<dbReference type="PROSITE" id="PS50011">
    <property type="entry name" value="PROTEIN_KINASE_DOM"/>
    <property type="match status" value="1"/>
</dbReference>
<proteinExistence type="predicted"/>
<keyword evidence="6" id="KW-0067">ATP-binding</keyword>
<evidence type="ECO:0000259" key="7">
    <source>
        <dbReference type="PROSITE" id="PS50011"/>
    </source>
</evidence>
<dbReference type="InterPro" id="IPR011990">
    <property type="entry name" value="TPR-like_helical_dom_sf"/>
</dbReference>
<evidence type="ECO:0000256" key="1">
    <source>
        <dbReference type="ARBA" id="ARBA00012513"/>
    </source>
</evidence>
<dbReference type="CDD" id="cd14014">
    <property type="entry name" value="STKc_PknB_like"/>
    <property type="match status" value="1"/>
</dbReference>
<dbReference type="EMBL" id="CP070496">
    <property type="protein sequence ID" value="QSB05693.1"/>
    <property type="molecule type" value="Genomic_DNA"/>
</dbReference>
<sequence length="486" mass="52682">MSEKSVIASRYALLTTISTGGMGQVWKGRDLRLDRDIAVKLIRSDLLGRASESDGIIARFRREAQVTARVRHDGVPAIYDADFDAEAAQLYLVMEYIPGLNLDDAIAESSPLPWAQVIAIGAQIAAVLQQAHDTPVIHRDLKPANILIDTNGQVKVVDFGIAAVVETHQTRLTHTGDRVGTDHYMAPEQINGETVGPYTDLYALGCLLFELATGRRVFDSHTQYAVLHAHATQRPPSLPSVRPDAPDELSDLVASLLAKDPVHRPASAAQVYSTLYRLLVPLLSTEATESLGDAGDPTWPFRLPCAPIAVLRAQGPASCDVTEVVSGRVAEAERRFEQGDMAGALTLFRALGKELRGVDLGAALNARSRAAECLAAMGHTQAAISGLTAVTDEQQRLWGHEHLTVLRTRLNLARLRRSLGAHGHSDQELRGLVDDMASALGATHPETVAAQQLLGTWGEDVSTRLGEASRRWRGGHIEEWEFTAAR</sequence>
<feature type="domain" description="Protein kinase" evidence="7">
    <location>
        <begin position="11"/>
        <end position="279"/>
    </location>
</feature>
<dbReference type="InterPro" id="IPR011009">
    <property type="entry name" value="Kinase-like_dom_sf"/>
</dbReference>
<keyword evidence="9" id="KW-1185">Reference proteome</keyword>
<name>A0A895XQ75_9ACTN</name>
<evidence type="ECO:0000256" key="6">
    <source>
        <dbReference type="ARBA" id="ARBA00022840"/>
    </source>
</evidence>
<dbReference type="Gene3D" id="3.30.200.20">
    <property type="entry name" value="Phosphorylase Kinase, domain 1"/>
    <property type="match status" value="1"/>
</dbReference>
<keyword evidence="4" id="KW-0547">Nucleotide-binding</keyword>
<dbReference type="Pfam" id="PF00069">
    <property type="entry name" value="Pkinase"/>
    <property type="match status" value="1"/>
</dbReference>
<gene>
    <name evidence="8" type="ORF">JQS30_01835</name>
</gene>
<dbReference type="KEGG" id="nav:JQS30_01835"/>
<dbReference type="PROSITE" id="PS00108">
    <property type="entry name" value="PROTEIN_KINASE_ST"/>
    <property type="match status" value="1"/>
</dbReference>
<keyword evidence="2 8" id="KW-0723">Serine/threonine-protein kinase</keyword>
<keyword evidence="5 8" id="KW-0418">Kinase</keyword>
<evidence type="ECO:0000256" key="2">
    <source>
        <dbReference type="ARBA" id="ARBA00022527"/>
    </source>
</evidence>
<dbReference type="SMART" id="SM00220">
    <property type="entry name" value="S_TKc"/>
    <property type="match status" value="1"/>
</dbReference>
<evidence type="ECO:0000313" key="9">
    <source>
        <dbReference type="Proteomes" id="UP000662939"/>
    </source>
</evidence>
<evidence type="ECO:0000256" key="5">
    <source>
        <dbReference type="ARBA" id="ARBA00022777"/>
    </source>
</evidence>
<dbReference type="GO" id="GO:0005524">
    <property type="term" value="F:ATP binding"/>
    <property type="evidence" value="ECO:0007669"/>
    <property type="project" value="UniProtKB-KW"/>
</dbReference>
<dbReference type="Gene3D" id="1.25.40.10">
    <property type="entry name" value="Tetratricopeptide repeat domain"/>
    <property type="match status" value="1"/>
</dbReference>
<dbReference type="EC" id="2.7.11.1" evidence="1"/>
<dbReference type="FunFam" id="1.10.510.10:FF:000021">
    <property type="entry name" value="Serine/threonine protein kinase"/>
    <property type="match status" value="1"/>
</dbReference>